<keyword evidence="8" id="KW-1208">Phospholipid metabolism</keyword>
<evidence type="ECO:0000256" key="2">
    <source>
        <dbReference type="ARBA" id="ARBA00005983"/>
    </source>
</evidence>
<dbReference type="InterPro" id="IPR045540">
    <property type="entry name" value="YegS/DAGK_C"/>
</dbReference>
<evidence type="ECO:0000256" key="4">
    <source>
        <dbReference type="ARBA" id="ARBA00022741"/>
    </source>
</evidence>
<reference evidence="12" key="1">
    <citation type="journal article" date="2019" name="Int. J. Syst. Evol. Microbiol.">
        <title>The Global Catalogue of Microorganisms (GCM) 10K type strain sequencing project: providing services to taxonomists for standard genome sequencing and annotation.</title>
        <authorList>
            <consortium name="The Broad Institute Genomics Platform"/>
            <consortium name="The Broad Institute Genome Sequencing Center for Infectious Disease"/>
            <person name="Wu L."/>
            <person name="Ma J."/>
        </authorList>
    </citation>
    <scope>NUCLEOTIDE SEQUENCE [LARGE SCALE GENOMIC DNA]</scope>
    <source>
        <strain evidence="12">JCM 15592</strain>
    </source>
</reference>
<evidence type="ECO:0000256" key="1">
    <source>
        <dbReference type="ARBA" id="ARBA00001946"/>
    </source>
</evidence>
<dbReference type="InterPro" id="IPR017438">
    <property type="entry name" value="ATP-NAD_kinase_N"/>
</dbReference>
<evidence type="ECO:0000313" key="11">
    <source>
        <dbReference type="EMBL" id="GAA1804638.1"/>
    </source>
</evidence>
<comment type="caution">
    <text evidence="11">The sequence shown here is derived from an EMBL/GenBank/DDBJ whole genome shotgun (WGS) entry which is preliminary data.</text>
</comment>
<dbReference type="Proteomes" id="UP001499938">
    <property type="component" value="Unassembled WGS sequence"/>
</dbReference>
<keyword evidence="4" id="KW-0547">Nucleotide-binding</keyword>
<evidence type="ECO:0000259" key="10">
    <source>
        <dbReference type="PROSITE" id="PS50146"/>
    </source>
</evidence>
<dbReference type="GO" id="GO:0016301">
    <property type="term" value="F:kinase activity"/>
    <property type="evidence" value="ECO:0007669"/>
    <property type="project" value="UniProtKB-KW"/>
</dbReference>
<protein>
    <submittedName>
        <fullName evidence="11">Diacylglycerol kinase family protein</fullName>
    </submittedName>
</protein>
<keyword evidence="7" id="KW-0444">Lipid biosynthesis</keyword>
<keyword evidence="9" id="KW-0472">Membrane</keyword>
<dbReference type="Pfam" id="PF19279">
    <property type="entry name" value="YegS_C"/>
    <property type="match status" value="1"/>
</dbReference>
<keyword evidence="9" id="KW-1133">Transmembrane helix</keyword>
<evidence type="ECO:0000256" key="3">
    <source>
        <dbReference type="ARBA" id="ARBA00022679"/>
    </source>
</evidence>
<evidence type="ECO:0000256" key="8">
    <source>
        <dbReference type="ARBA" id="ARBA00023264"/>
    </source>
</evidence>
<organism evidence="11 12">
    <name type="scientific">Nostocoides veronense</name>
    <dbReference type="NCBI Taxonomy" id="330836"/>
    <lineage>
        <taxon>Bacteria</taxon>
        <taxon>Bacillati</taxon>
        <taxon>Actinomycetota</taxon>
        <taxon>Actinomycetes</taxon>
        <taxon>Micrococcales</taxon>
        <taxon>Intrasporangiaceae</taxon>
        <taxon>Nostocoides</taxon>
    </lineage>
</organism>
<dbReference type="Pfam" id="PF00781">
    <property type="entry name" value="DAGK_cat"/>
    <property type="match status" value="1"/>
</dbReference>
<keyword evidence="3" id="KW-0808">Transferase</keyword>
<keyword evidence="9" id="KW-0812">Transmembrane</keyword>
<keyword evidence="6" id="KW-0067">ATP-binding</keyword>
<feature type="transmembrane region" description="Helical" evidence="9">
    <location>
        <begin position="6"/>
        <end position="26"/>
    </location>
</feature>
<comment type="similarity">
    <text evidence="2">Belongs to the diacylglycerol/lipid kinase family.</text>
</comment>
<dbReference type="SMART" id="SM00046">
    <property type="entry name" value="DAGKc"/>
    <property type="match status" value="1"/>
</dbReference>
<keyword evidence="5 11" id="KW-0418">Kinase</keyword>
<keyword evidence="12" id="KW-1185">Reference proteome</keyword>
<dbReference type="InterPro" id="IPR001206">
    <property type="entry name" value="Diacylglycerol_kinase_cat_dom"/>
</dbReference>
<dbReference type="Gene3D" id="2.60.200.40">
    <property type="match status" value="1"/>
</dbReference>
<evidence type="ECO:0000313" key="12">
    <source>
        <dbReference type="Proteomes" id="UP001499938"/>
    </source>
</evidence>
<accession>A0ABP4Y852</accession>
<dbReference type="EMBL" id="BAAAPO010000046">
    <property type="protein sequence ID" value="GAA1804638.1"/>
    <property type="molecule type" value="Genomic_DNA"/>
</dbReference>
<gene>
    <name evidence="11" type="ORF">GCM10009811_30320</name>
</gene>
<evidence type="ECO:0000256" key="6">
    <source>
        <dbReference type="ARBA" id="ARBA00022840"/>
    </source>
</evidence>
<dbReference type="PANTHER" id="PTHR12358">
    <property type="entry name" value="SPHINGOSINE KINASE"/>
    <property type="match status" value="1"/>
</dbReference>
<dbReference type="Gene3D" id="3.40.50.10330">
    <property type="entry name" value="Probable inorganic polyphosphate/atp-NAD kinase, domain 1"/>
    <property type="match status" value="1"/>
</dbReference>
<evidence type="ECO:0000256" key="9">
    <source>
        <dbReference type="SAM" id="Phobius"/>
    </source>
</evidence>
<dbReference type="SUPFAM" id="SSF111331">
    <property type="entry name" value="NAD kinase/diacylglycerol kinase-like"/>
    <property type="match status" value="1"/>
</dbReference>
<dbReference type="InterPro" id="IPR016064">
    <property type="entry name" value="NAD/diacylglycerol_kinase_sf"/>
</dbReference>
<dbReference type="InterPro" id="IPR050187">
    <property type="entry name" value="Lipid_Phosphate_FormReg"/>
</dbReference>
<evidence type="ECO:0000256" key="5">
    <source>
        <dbReference type="ARBA" id="ARBA00022777"/>
    </source>
</evidence>
<keyword evidence="7" id="KW-0594">Phospholipid biosynthesis</keyword>
<name>A0ABP4Y852_9MICO</name>
<keyword evidence="7" id="KW-0443">Lipid metabolism</keyword>
<comment type="cofactor">
    <cofactor evidence="1">
        <name>Mg(2+)</name>
        <dbReference type="ChEBI" id="CHEBI:18420"/>
    </cofactor>
</comment>
<evidence type="ECO:0000256" key="7">
    <source>
        <dbReference type="ARBA" id="ARBA00023209"/>
    </source>
</evidence>
<dbReference type="PROSITE" id="PS50146">
    <property type="entry name" value="DAGK"/>
    <property type="match status" value="1"/>
</dbReference>
<dbReference type="PANTHER" id="PTHR12358:SF54">
    <property type="entry name" value="SPHINGOSINE KINASE RELATED PROTEIN"/>
    <property type="match status" value="1"/>
</dbReference>
<proteinExistence type="inferred from homology"/>
<sequence length="376" mass="39231">MPNTVMLLGALAFVGFLLVAAVLLGINSRPGRHARIRPHRDSFRQATVEPPRKKRAAVIINPTKFDDLATVRATLAAVATGLDWDAPLIVETTKEDPGAGQASAAVAEGVDLVCSLGGDGTVRNVASALAGTSTPLGLLPGGTGNLLARNLELPVSDLAEAFRVACTGRNRAIDVAYAVLAQPDSFAPANASKADASTSDSSTSESPSVEHAFLVMAGVGLDATIMSETTEEAKAKIGWPAYAATGFRNFLGPRLKAHVSIDGGPATSVLAQTVLVGNCGRITGGINLMPDAEPDDGVLDCVILAPKGFPGWVNVTARVLTQHRGTRTERLQRHTATTVTITTDKPQAVQLDGDVIGETREIRVRIAPRSLLVRST</sequence>
<feature type="domain" description="DAGKc" evidence="10">
    <location>
        <begin position="51"/>
        <end position="182"/>
    </location>
</feature>
<dbReference type="RefSeq" id="WP_344087335.1">
    <property type="nucleotide sequence ID" value="NZ_BAAAPO010000046.1"/>
</dbReference>